<reference evidence="1" key="1">
    <citation type="submission" date="2023-07" db="EMBL/GenBank/DDBJ databases">
        <title>Sorghum-associated microbial communities from plants grown in Nebraska, USA.</title>
        <authorList>
            <person name="Schachtman D."/>
        </authorList>
    </citation>
    <scope>NUCLEOTIDE SEQUENCE</scope>
    <source>
        <strain evidence="1">2697</strain>
    </source>
</reference>
<dbReference type="EMBL" id="JAVDTF010000001">
    <property type="protein sequence ID" value="MDR6782404.1"/>
    <property type="molecule type" value="Genomic_DNA"/>
</dbReference>
<accession>A0ACC6KT14</accession>
<proteinExistence type="predicted"/>
<gene>
    <name evidence="1" type="ORF">J2X78_000956</name>
</gene>
<organism evidence="1 2">
    <name type="scientific">Pedobacter africanus</name>
    <dbReference type="NCBI Taxonomy" id="151894"/>
    <lineage>
        <taxon>Bacteria</taxon>
        <taxon>Pseudomonadati</taxon>
        <taxon>Bacteroidota</taxon>
        <taxon>Sphingobacteriia</taxon>
        <taxon>Sphingobacteriales</taxon>
        <taxon>Sphingobacteriaceae</taxon>
        <taxon>Pedobacter</taxon>
    </lineage>
</organism>
<comment type="caution">
    <text evidence="1">The sequence shown here is derived from an EMBL/GenBank/DDBJ whole genome shotgun (WGS) entry which is preliminary data.</text>
</comment>
<keyword evidence="2" id="KW-1185">Reference proteome</keyword>
<sequence>MKLRILFITPGLFKGGAETQLLKVARFFKSRQHEVMIISLKPINFFGTELEKEGISVLYLKNWSFGFVWNSITLFRTVKAYRADVVVAFMFIAIIFARLLRVWFRFKLVSTIRISVIKRKWYLPFKLTRGLDDAIVYNSHASKISFEKQKLVLKKGIVIHNSIDIPVITAADSPIPQTKPFVWICIAHFKYNKDYPTLFKAMSLLKGEHVLLQVVGNLHHQDWPNQLIKSLEIQDSVQLLGHSHNPAGYLAVADAFVLSSFSEGMSNSILEAMAYAKPVVVTDISCNRELVGGAACGFLSKPADAQDLADQMSRLMKSSLQEREALGNRGRQYIAANFSEEKVMQDWQTVID</sequence>
<evidence type="ECO:0000313" key="1">
    <source>
        <dbReference type="EMBL" id="MDR6782404.1"/>
    </source>
</evidence>
<name>A0ACC6KT14_9SPHI</name>
<dbReference type="Proteomes" id="UP001246858">
    <property type="component" value="Unassembled WGS sequence"/>
</dbReference>
<evidence type="ECO:0000313" key="2">
    <source>
        <dbReference type="Proteomes" id="UP001246858"/>
    </source>
</evidence>
<protein>
    <submittedName>
        <fullName evidence="1">Glycosyltransferase involved in cell wall biosynthesis</fullName>
    </submittedName>
</protein>